<dbReference type="InterPro" id="IPR027329">
    <property type="entry name" value="TPX2_C"/>
</dbReference>
<feature type="compositionally biased region" description="Basic and acidic residues" evidence="5">
    <location>
        <begin position="632"/>
        <end position="649"/>
    </location>
</feature>
<evidence type="ECO:0000313" key="7">
    <source>
        <dbReference type="EMBL" id="KAF7358723.1"/>
    </source>
</evidence>
<dbReference type="Pfam" id="PF06886">
    <property type="entry name" value="TPX2"/>
    <property type="match status" value="1"/>
</dbReference>
<evidence type="ECO:0000256" key="2">
    <source>
        <dbReference type="ARBA" id="ARBA00005885"/>
    </source>
</evidence>
<feature type="region of interest" description="Disordered" evidence="5">
    <location>
        <begin position="277"/>
        <end position="326"/>
    </location>
</feature>
<dbReference type="EMBL" id="JACAZH010000009">
    <property type="protein sequence ID" value="KAF7358723.1"/>
    <property type="molecule type" value="Genomic_DNA"/>
</dbReference>
<feature type="region of interest" description="Disordered" evidence="5">
    <location>
        <begin position="88"/>
        <end position="109"/>
    </location>
</feature>
<feature type="region of interest" description="Disordered" evidence="5">
    <location>
        <begin position="196"/>
        <end position="258"/>
    </location>
</feature>
<evidence type="ECO:0000256" key="5">
    <source>
        <dbReference type="SAM" id="MobiDB-lite"/>
    </source>
</evidence>
<proteinExistence type="inferred from homology"/>
<keyword evidence="8" id="KW-1185">Reference proteome</keyword>
<dbReference type="OrthoDB" id="3242303at2759"/>
<evidence type="ECO:0000256" key="4">
    <source>
        <dbReference type="ARBA" id="ARBA00023212"/>
    </source>
</evidence>
<gene>
    <name evidence="7" type="ORF">MSAN_01211300</name>
</gene>
<organism evidence="7 8">
    <name type="scientific">Mycena sanguinolenta</name>
    <dbReference type="NCBI Taxonomy" id="230812"/>
    <lineage>
        <taxon>Eukaryota</taxon>
        <taxon>Fungi</taxon>
        <taxon>Dikarya</taxon>
        <taxon>Basidiomycota</taxon>
        <taxon>Agaricomycotina</taxon>
        <taxon>Agaricomycetes</taxon>
        <taxon>Agaricomycetidae</taxon>
        <taxon>Agaricales</taxon>
        <taxon>Marasmiineae</taxon>
        <taxon>Mycenaceae</taxon>
        <taxon>Mycena</taxon>
    </lineage>
</organism>
<dbReference type="Proteomes" id="UP000623467">
    <property type="component" value="Unassembled WGS sequence"/>
</dbReference>
<feature type="compositionally biased region" description="Gly residues" evidence="5">
    <location>
        <begin position="393"/>
        <end position="402"/>
    </location>
</feature>
<sequence>MPGSELSLRHLPDLSDTSFSFQIPADAGDDLLRADCEDFFEGGTSVIASPSSLRPADAPLTLGDLEATTSPHRPTDSKKVVKSLLPTTRSNIHGPSDSRVPKPVSATHRKPKQTVLDIPPAEIPAENIPIFIPTPFGCEMPNGENKFSLPSKDLSTDDFSFQLPLTLPDTLLSPPNVCDTQPPAVDQVAVEQKVPPVTIAEEKTKPSLKSKKPISSSNVTKTTAQPLQARPKAKLSAKTDENRKPIPATSGGPAPDDDAQSAIAERLLMYGAQMITSFPQSDNDDMPPSHNSHATEGDAEGDAVMPDNPTHEQTHGANVGVSTPAKESFPTYNEAIQSDNRMEVDLKPAGAEPELGVVATHDTGPLIPIPSRDDPLTLSQLSPRKAAPSADGTHGGGDGNGGTLQIQREGAISPMRPSVKRPSSATSVEPRTRSKKPPAAPRIASAAPHRGNVRSVRGRTGARIVSAPVQTRKQPSRKSREVSMGSTTAPSRAASTSMRPRITAAPTQAALGIDKLATASTIGSSSLPKNAGMRKASVAVEFSIQSTGTQPEAERPTVQDPGKTQQLHPKPYSIPDFKAIHATLAAQNALRRSQLAPTVPVPIAFSTDIRAKERELFDEKVREKERELEVAREVQRREREQEEARELKDLRKRAIPKAHEVPDWYKEAPKRNHSAGQ</sequence>
<name>A0A8H7D4R0_9AGAR</name>
<evidence type="ECO:0000313" key="8">
    <source>
        <dbReference type="Proteomes" id="UP000623467"/>
    </source>
</evidence>
<feature type="region of interest" description="Disordered" evidence="5">
    <location>
        <begin position="632"/>
        <end position="677"/>
    </location>
</feature>
<reference evidence="7" key="1">
    <citation type="submission" date="2020-05" db="EMBL/GenBank/DDBJ databases">
        <title>Mycena genomes resolve the evolution of fungal bioluminescence.</title>
        <authorList>
            <person name="Tsai I.J."/>
        </authorList>
    </citation>
    <scope>NUCLEOTIDE SEQUENCE</scope>
    <source>
        <strain evidence="7">160909Yilan</strain>
    </source>
</reference>
<comment type="caution">
    <text evidence="7">The sequence shown here is derived from an EMBL/GenBank/DDBJ whole genome shotgun (WGS) entry which is preliminary data.</text>
</comment>
<feature type="compositionally biased region" description="Basic and acidic residues" evidence="5">
    <location>
        <begin position="657"/>
        <end position="670"/>
    </location>
</feature>
<protein>
    <recommendedName>
        <fullName evidence="6">TPX2 C-terminal domain-containing protein</fullName>
    </recommendedName>
</protein>
<feature type="region of interest" description="Disordered" evidence="5">
    <location>
        <begin position="542"/>
        <end position="572"/>
    </location>
</feature>
<evidence type="ECO:0000259" key="6">
    <source>
        <dbReference type="Pfam" id="PF06886"/>
    </source>
</evidence>
<keyword evidence="4" id="KW-0206">Cytoskeleton</keyword>
<keyword evidence="3" id="KW-0963">Cytoplasm</keyword>
<comment type="similarity">
    <text evidence="2">Belongs to the TPX2 family.</text>
</comment>
<accession>A0A8H7D4R0</accession>
<evidence type="ECO:0000256" key="1">
    <source>
        <dbReference type="ARBA" id="ARBA00004245"/>
    </source>
</evidence>
<dbReference type="GO" id="GO:0005856">
    <property type="term" value="C:cytoskeleton"/>
    <property type="evidence" value="ECO:0007669"/>
    <property type="project" value="UniProtKB-SubCell"/>
</dbReference>
<feature type="domain" description="TPX2 C-terminal" evidence="6">
    <location>
        <begin position="604"/>
        <end position="672"/>
    </location>
</feature>
<feature type="compositionally biased region" description="Low complexity" evidence="5">
    <location>
        <begin position="486"/>
        <end position="501"/>
    </location>
</feature>
<comment type="subcellular location">
    <subcellularLocation>
        <location evidence="1">Cytoplasm</location>
        <location evidence="1">Cytoskeleton</location>
    </subcellularLocation>
</comment>
<dbReference type="AlphaFoldDB" id="A0A8H7D4R0"/>
<evidence type="ECO:0000256" key="3">
    <source>
        <dbReference type="ARBA" id="ARBA00022490"/>
    </source>
</evidence>
<feature type="region of interest" description="Disordered" evidence="5">
    <location>
        <begin position="363"/>
        <end position="501"/>
    </location>
</feature>